<feature type="domain" description="Multidrug resistance protein MdtA-like barrel-sandwich hybrid" evidence="4">
    <location>
        <begin position="57"/>
        <end position="175"/>
    </location>
</feature>
<evidence type="ECO:0000259" key="4">
    <source>
        <dbReference type="Pfam" id="PF25917"/>
    </source>
</evidence>
<dbReference type="InterPro" id="IPR058625">
    <property type="entry name" value="MdtA-like_BSH"/>
</dbReference>
<dbReference type="EMBL" id="PIQH01000003">
    <property type="protein sequence ID" value="RUO80836.1"/>
    <property type="molecule type" value="Genomic_DNA"/>
</dbReference>
<name>A0A432ZSQ7_9GAMM</name>
<dbReference type="NCBIfam" id="TIGR01730">
    <property type="entry name" value="RND_mfp"/>
    <property type="match status" value="1"/>
</dbReference>
<dbReference type="SUPFAM" id="SSF111369">
    <property type="entry name" value="HlyD-like secretion proteins"/>
    <property type="match status" value="1"/>
</dbReference>
<dbReference type="InterPro" id="IPR006143">
    <property type="entry name" value="RND_pump_MFP"/>
</dbReference>
<accession>A0A432ZSQ7</accession>
<dbReference type="Gene3D" id="2.40.420.20">
    <property type="match status" value="1"/>
</dbReference>
<dbReference type="OrthoDB" id="9806939at2"/>
<dbReference type="PANTHER" id="PTHR30469:SF11">
    <property type="entry name" value="BLL4320 PROTEIN"/>
    <property type="match status" value="1"/>
</dbReference>
<dbReference type="Gene3D" id="2.40.50.100">
    <property type="match status" value="1"/>
</dbReference>
<feature type="coiled-coil region" evidence="2">
    <location>
        <begin position="90"/>
        <end position="117"/>
    </location>
</feature>
<dbReference type="Pfam" id="PF25954">
    <property type="entry name" value="Beta-barrel_RND_2"/>
    <property type="match status" value="1"/>
</dbReference>
<dbReference type="RefSeq" id="WP_126841364.1">
    <property type="nucleotide sequence ID" value="NZ_PIQH01000003.1"/>
</dbReference>
<evidence type="ECO:0000259" key="5">
    <source>
        <dbReference type="Pfam" id="PF25954"/>
    </source>
</evidence>
<dbReference type="GO" id="GO:0015562">
    <property type="term" value="F:efflux transmembrane transporter activity"/>
    <property type="evidence" value="ECO:0007669"/>
    <property type="project" value="TreeGrafter"/>
</dbReference>
<feature type="domain" description="CusB-like beta-barrel" evidence="5">
    <location>
        <begin position="190"/>
        <end position="262"/>
    </location>
</feature>
<evidence type="ECO:0000256" key="1">
    <source>
        <dbReference type="ARBA" id="ARBA00009477"/>
    </source>
</evidence>
<keyword evidence="2" id="KW-0175">Coiled coil</keyword>
<reference evidence="6 7" key="1">
    <citation type="journal article" date="2011" name="Front. Microbiol.">
        <title>Genomic signatures of strain selection and enhancement in Bacillus atrophaeus var. globigii, a historical biowarfare simulant.</title>
        <authorList>
            <person name="Gibbons H.S."/>
            <person name="Broomall S.M."/>
            <person name="McNew L.A."/>
            <person name="Daligault H."/>
            <person name="Chapman C."/>
            <person name="Bruce D."/>
            <person name="Karavis M."/>
            <person name="Krepps M."/>
            <person name="McGregor P.A."/>
            <person name="Hong C."/>
            <person name="Park K.H."/>
            <person name="Akmal A."/>
            <person name="Feldman A."/>
            <person name="Lin J.S."/>
            <person name="Chang W.E."/>
            <person name="Higgs B.W."/>
            <person name="Demirev P."/>
            <person name="Lindquist J."/>
            <person name="Liem A."/>
            <person name="Fochler E."/>
            <person name="Read T.D."/>
            <person name="Tapia R."/>
            <person name="Johnson S."/>
            <person name="Bishop-Lilly K.A."/>
            <person name="Detter C."/>
            <person name="Han C."/>
            <person name="Sozhamannan S."/>
            <person name="Rosenzweig C.N."/>
            <person name="Skowronski E.W."/>
        </authorList>
    </citation>
    <scope>NUCLEOTIDE SEQUENCE [LARGE SCALE GENOMIC DNA]</scope>
    <source>
        <strain evidence="6 7">CC-PW-9</strain>
    </source>
</reference>
<dbReference type="Pfam" id="PF25917">
    <property type="entry name" value="BSH_RND"/>
    <property type="match status" value="1"/>
</dbReference>
<evidence type="ECO:0000256" key="3">
    <source>
        <dbReference type="SAM" id="SignalP"/>
    </source>
</evidence>
<organism evidence="6 7">
    <name type="scientific">Idiomarina tyrosinivorans</name>
    <dbReference type="NCBI Taxonomy" id="1445662"/>
    <lineage>
        <taxon>Bacteria</taxon>
        <taxon>Pseudomonadati</taxon>
        <taxon>Pseudomonadota</taxon>
        <taxon>Gammaproteobacteria</taxon>
        <taxon>Alteromonadales</taxon>
        <taxon>Idiomarinaceae</taxon>
        <taxon>Idiomarina</taxon>
    </lineage>
</organism>
<keyword evidence="7" id="KW-1185">Reference proteome</keyword>
<evidence type="ECO:0000313" key="7">
    <source>
        <dbReference type="Proteomes" id="UP000287996"/>
    </source>
</evidence>
<dbReference type="InterPro" id="IPR058792">
    <property type="entry name" value="Beta-barrel_RND_2"/>
</dbReference>
<feature type="signal peptide" evidence="3">
    <location>
        <begin position="1"/>
        <end position="22"/>
    </location>
</feature>
<evidence type="ECO:0000256" key="2">
    <source>
        <dbReference type="SAM" id="Coils"/>
    </source>
</evidence>
<keyword evidence="3" id="KW-0732">Signal</keyword>
<comment type="caution">
    <text evidence="6">The sequence shown here is derived from an EMBL/GenBank/DDBJ whole genome shotgun (WGS) entry which is preliminary data.</text>
</comment>
<comment type="similarity">
    <text evidence="1">Belongs to the membrane fusion protein (MFP) (TC 8.A.1) family.</text>
</comment>
<gene>
    <name evidence="6" type="ORF">CWI84_04430</name>
</gene>
<sequence length="359" mass="39495">MTKWLTTLLFASSLLMPMASQAQQREQRAELVIVQPLQFERAQQVVEAVGTAQAMRSVALYPNVADRVTGVHFTPGEHVDAGELLLELDARHQRIAVQQAQITLRDAERKVTRLRKSEQGGAVPQSELDDAITARDLAAIALDQARVELDDRRVYAPFAGVVGLTDVEVGDRITEQTLITTIDDRSQLLIEFTAPESALPLLQQGAELRFSPWAFADRQVTATAVELDSRIDPQTRMIRARAKIPNPNDEFLPGMSFRATLSLAGECFAVIPEAALLWGANSPYVWLAKQQTAQRIEVQIEQRLAGRVLVSGELHQGDILITEGVQSLRDGQAIRYQHAQLDEPVAEQEVPAAVGASGE</sequence>
<dbReference type="Gene3D" id="2.40.30.170">
    <property type="match status" value="1"/>
</dbReference>
<evidence type="ECO:0000313" key="6">
    <source>
        <dbReference type="EMBL" id="RUO80836.1"/>
    </source>
</evidence>
<dbReference type="Proteomes" id="UP000287996">
    <property type="component" value="Unassembled WGS sequence"/>
</dbReference>
<dbReference type="GO" id="GO:1990281">
    <property type="term" value="C:efflux pump complex"/>
    <property type="evidence" value="ECO:0007669"/>
    <property type="project" value="TreeGrafter"/>
</dbReference>
<dbReference type="AlphaFoldDB" id="A0A432ZSQ7"/>
<feature type="chain" id="PRO_5019170531" evidence="3">
    <location>
        <begin position="23"/>
        <end position="359"/>
    </location>
</feature>
<dbReference type="Gene3D" id="1.10.287.470">
    <property type="entry name" value="Helix hairpin bin"/>
    <property type="match status" value="1"/>
</dbReference>
<protein>
    <submittedName>
        <fullName evidence="6">Efflux transporter periplasmic adaptor subunit</fullName>
    </submittedName>
</protein>
<dbReference type="PANTHER" id="PTHR30469">
    <property type="entry name" value="MULTIDRUG RESISTANCE PROTEIN MDTA"/>
    <property type="match status" value="1"/>
</dbReference>
<proteinExistence type="inferred from homology"/>